<dbReference type="InterPro" id="IPR031807">
    <property type="entry name" value="HicB-like"/>
</dbReference>
<dbReference type="Proteomes" id="UP001576780">
    <property type="component" value="Unassembled WGS sequence"/>
</dbReference>
<reference evidence="2 3" key="1">
    <citation type="submission" date="2024-09" db="EMBL/GenBank/DDBJ databases">
        <title>Floridaenema gen nov. (Aerosakkonemataceae, Aerosakkonematales ord. nov., Cyanobacteria) from benthic tropical and subtropical fresh waters, with the description of four new species.</title>
        <authorList>
            <person name="Moretto J.A."/>
            <person name="Berthold D.E."/>
            <person name="Lefler F.W."/>
            <person name="Huang I.-S."/>
            <person name="Laughinghouse H. IV."/>
        </authorList>
    </citation>
    <scope>NUCLEOTIDE SEQUENCE [LARGE SCALE GENOMIC DNA]</scope>
    <source>
        <strain evidence="2 3">BLCC-F167</strain>
    </source>
</reference>
<dbReference type="PANTHER" id="PTHR34504">
    <property type="entry name" value="ANTITOXIN HICB"/>
    <property type="match status" value="1"/>
</dbReference>
<dbReference type="InterPro" id="IPR013321">
    <property type="entry name" value="Arc_rbn_hlx_hlx"/>
</dbReference>
<dbReference type="EMBL" id="JBHFNT010000046">
    <property type="protein sequence ID" value="MFB2833729.1"/>
    <property type="molecule type" value="Genomic_DNA"/>
</dbReference>
<protein>
    <submittedName>
        <fullName evidence="2">Type II toxin-antitoxin system HicB family antitoxin</fullName>
    </submittedName>
</protein>
<dbReference type="InterPro" id="IPR035069">
    <property type="entry name" value="TTHA1013/TTHA0281-like"/>
</dbReference>
<dbReference type="Gene3D" id="1.10.1220.10">
    <property type="entry name" value="Met repressor-like"/>
    <property type="match status" value="1"/>
</dbReference>
<comment type="caution">
    <text evidence="2">The sequence shown here is derived from an EMBL/GenBank/DDBJ whole genome shotgun (WGS) entry which is preliminary data.</text>
</comment>
<evidence type="ECO:0000313" key="3">
    <source>
        <dbReference type="Proteomes" id="UP001576780"/>
    </source>
</evidence>
<proteinExistence type="predicted"/>
<dbReference type="Gene3D" id="3.30.160.250">
    <property type="match status" value="1"/>
</dbReference>
<dbReference type="SUPFAM" id="SSF143100">
    <property type="entry name" value="TTHA1013/TTHA0281-like"/>
    <property type="match status" value="1"/>
</dbReference>
<evidence type="ECO:0000313" key="2">
    <source>
        <dbReference type="EMBL" id="MFB2833729.1"/>
    </source>
</evidence>
<keyword evidence="3" id="KW-1185">Reference proteome</keyword>
<dbReference type="InterPro" id="IPR010985">
    <property type="entry name" value="Ribbon_hlx_hlx"/>
</dbReference>
<dbReference type="PANTHER" id="PTHR34504:SF2">
    <property type="entry name" value="UPF0150 PROTEIN SSL0259"/>
    <property type="match status" value="1"/>
</dbReference>
<dbReference type="RefSeq" id="WP_413276183.1">
    <property type="nucleotide sequence ID" value="NZ_JBHFNT010000046.1"/>
</dbReference>
<dbReference type="InterPro" id="IPR051404">
    <property type="entry name" value="TA_system_antitoxin"/>
</dbReference>
<sequence>MPKKKKTERESLEFYLSLKYPITLYPDSDPEVGYVIEIKDLPGCMTQGETVDEAMSNIEEARELWIEAVYEQGNDIPLPSTENQYSGRVLLRMPRSLHQQLVENAEREEVSFNQYVVSLLSERNAYRDIDKINKQLDSIHSLLSEQKVSSLSKEQLENSAKTGVGLE</sequence>
<gene>
    <name evidence="2" type="ORF">ACE1CA_04275</name>
</gene>
<dbReference type="Pfam" id="PF15919">
    <property type="entry name" value="HicB_lk_antitox"/>
    <property type="match status" value="1"/>
</dbReference>
<name>A0ABV4WF68_9CYAN</name>
<dbReference type="SUPFAM" id="SSF47598">
    <property type="entry name" value="Ribbon-helix-helix"/>
    <property type="match status" value="1"/>
</dbReference>
<evidence type="ECO:0000259" key="1">
    <source>
        <dbReference type="Pfam" id="PF15919"/>
    </source>
</evidence>
<feature type="domain" description="HicB-like antitoxin of toxin-antitoxin system" evidence="1">
    <location>
        <begin position="20"/>
        <end position="85"/>
    </location>
</feature>
<accession>A0ABV4WF68</accession>
<organism evidence="2 3">
    <name type="scientific">Floridaenema evergladense BLCC-F167</name>
    <dbReference type="NCBI Taxonomy" id="3153639"/>
    <lineage>
        <taxon>Bacteria</taxon>
        <taxon>Bacillati</taxon>
        <taxon>Cyanobacteriota</taxon>
        <taxon>Cyanophyceae</taxon>
        <taxon>Oscillatoriophycideae</taxon>
        <taxon>Aerosakkonematales</taxon>
        <taxon>Aerosakkonemataceae</taxon>
        <taxon>Floridanema</taxon>
        <taxon>Floridanema evergladense</taxon>
    </lineage>
</organism>